<dbReference type="OrthoDB" id="2013972at2759"/>
<keyword evidence="4" id="KW-1185">Reference proteome</keyword>
<dbReference type="STRING" id="1884261.A0A5C3QCA1"/>
<dbReference type="PANTHER" id="PTHR43591">
    <property type="entry name" value="METHYLTRANSFERASE"/>
    <property type="match status" value="1"/>
</dbReference>
<organism evidence="3 4">
    <name type="scientific">Pterulicium gracile</name>
    <dbReference type="NCBI Taxonomy" id="1884261"/>
    <lineage>
        <taxon>Eukaryota</taxon>
        <taxon>Fungi</taxon>
        <taxon>Dikarya</taxon>
        <taxon>Basidiomycota</taxon>
        <taxon>Agaricomycotina</taxon>
        <taxon>Agaricomycetes</taxon>
        <taxon>Agaricomycetidae</taxon>
        <taxon>Agaricales</taxon>
        <taxon>Pleurotineae</taxon>
        <taxon>Pterulaceae</taxon>
        <taxon>Pterulicium</taxon>
    </lineage>
</organism>
<feature type="region of interest" description="Disordered" evidence="1">
    <location>
        <begin position="321"/>
        <end position="380"/>
    </location>
</feature>
<dbReference type="InterPro" id="IPR041698">
    <property type="entry name" value="Methyltransf_25"/>
</dbReference>
<reference evidence="3 4" key="1">
    <citation type="journal article" date="2019" name="Nat. Ecol. Evol.">
        <title>Megaphylogeny resolves global patterns of mushroom evolution.</title>
        <authorList>
            <person name="Varga T."/>
            <person name="Krizsan K."/>
            <person name="Foldi C."/>
            <person name="Dima B."/>
            <person name="Sanchez-Garcia M."/>
            <person name="Sanchez-Ramirez S."/>
            <person name="Szollosi G.J."/>
            <person name="Szarkandi J.G."/>
            <person name="Papp V."/>
            <person name="Albert L."/>
            <person name="Andreopoulos W."/>
            <person name="Angelini C."/>
            <person name="Antonin V."/>
            <person name="Barry K.W."/>
            <person name="Bougher N.L."/>
            <person name="Buchanan P."/>
            <person name="Buyck B."/>
            <person name="Bense V."/>
            <person name="Catcheside P."/>
            <person name="Chovatia M."/>
            <person name="Cooper J."/>
            <person name="Damon W."/>
            <person name="Desjardin D."/>
            <person name="Finy P."/>
            <person name="Geml J."/>
            <person name="Haridas S."/>
            <person name="Hughes K."/>
            <person name="Justo A."/>
            <person name="Karasinski D."/>
            <person name="Kautmanova I."/>
            <person name="Kiss B."/>
            <person name="Kocsube S."/>
            <person name="Kotiranta H."/>
            <person name="LaButti K.M."/>
            <person name="Lechner B.E."/>
            <person name="Liimatainen K."/>
            <person name="Lipzen A."/>
            <person name="Lukacs Z."/>
            <person name="Mihaltcheva S."/>
            <person name="Morgado L.N."/>
            <person name="Niskanen T."/>
            <person name="Noordeloos M.E."/>
            <person name="Ohm R.A."/>
            <person name="Ortiz-Santana B."/>
            <person name="Ovrebo C."/>
            <person name="Racz N."/>
            <person name="Riley R."/>
            <person name="Savchenko A."/>
            <person name="Shiryaev A."/>
            <person name="Soop K."/>
            <person name="Spirin V."/>
            <person name="Szebenyi C."/>
            <person name="Tomsovsky M."/>
            <person name="Tulloss R.E."/>
            <person name="Uehling J."/>
            <person name="Grigoriev I.V."/>
            <person name="Vagvolgyi C."/>
            <person name="Papp T."/>
            <person name="Martin F.M."/>
            <person name="Miettinen O."/>
            <person name="Hibbett D.S."/>
            <person name="Nagy L.G."/>
        </authorList>
    </citation>
    <scope>NUCLEOTIDE SEQUENCE [LARGE SCALE GENOMIC DNA]</scope>
    <source>
        <strain evidence="3 4">CBS 309.79</strain>
    </source>
</reference>
<dbReference type="SUPFAM" id="SSF53335">
    <property type="entry name" value="S-adenosyl-L-methionine-dependent methyltransferases"/>
    <property type="match status" value="1"/>
</dbReference>
<gene>
    <name evidence="3" type="ORF">BDV98DRAFT_570686</name>
</gene>
<dbReference type="EMBL" id="ML178832">
    <property type="protein sequence ID" value="TFK99684.1"/>
    <property type="molecule type" value="Genomic_DNA"/>
</dbReference>
<dbReference type="CDD" id="cd02440">
    <property type="entry name" value="AdoMet_MTases"/>
    <property type="match status" value="1"/>
</dbReference>
<dbReference type="AlphaFoldDB" id="A0A5C3QCA1"/>
<evidence type="ECO:0000313" key="4">
    <source>
        <dbReference type="Proteomes" id="UP000305067"/>
    </source>
</evidence>
<dbReference type="InterPro" id="IPR029063">
    <property type="entry name" value="SAM-dependent_MTases_sf"/>
</dbReference>
<feature type="domain" description="Methyltransferase" evidence="2">
    <location>
        <begin position="86"/>
        <end position="182"/>
    </location>
</feature>
<feature type="region of interest" description="Disordered" evidence="1">
    <location>
        <begin position="1"/>
        <end position="30"/>
    </location>
</feature>
<feature type="compositionally biased region" description="Low complexity" evidence="1">
    <location>
        <begin position="357"/>
        <end position="375"/>
    </location>
</feature>
<accession>A0A5C3QCA1</accession>
<proteinExistence type="predicted"/>
<dbReference type="Gene3D" id="3.40.50.150">
    <property type="entry name" value="Vaccinia Virus protein VP39"/>
    <property type="match status" value="1"/>
</dbReference>
<evidence type="ECO:0000256" key="1">
    <source>
        <dbReference type="SAM" id="MobiDB-lite"/>
    </source>
</evidence>
<evidence type="ECO:0000313" key="3">
    <source>
        <dbReference type="EMBL" id="TFK99684.1"/>
    </source>
</evidence>
<dbReference type="Pfam" id="PF13649">
    <property type="entry name" value="Methyltransf_25"/>
    <property type="match status" value="1"/>
</dbReference>
<name>A0A5C3QCA1_9AGAR</name>
<feature type="compositionally biased region" description="Basic and acidic residues" evidence="1">
    <location>
        <begin position="230"/>
        <end position="240"/>
    </location>
</feature>
<sequence length="568" mass="64301">MSFLVDPSRPTNGQSGRSGGRSGKFTSKHGHRHHLYDSEKAPYPVSFDKHVLELEALNIALVKNTHSSMSFIDFSEWEEGAPSRSLDLGCGTGVWVLEAAREWPECDFVGFDLVDVQLPLRLVDQKIAERISWMHGNFLTNKLPFEDDEFDHIHMSNIALGVPENKWGMLFEEVTRVLRPGGAVEVWEDDGIFPQLPKWFTSPLRARTRRSPSVQLPEAVRQAPTPTPRQGDEEHDHNDNHDHALLESLYHSVFRNRFINTKPTAVLPSYFQTYFRQITLGPVITFPMPPLAAFQPLPQQALPNDISASLLDPRTSFSLSSALSSPGLSRNPSTSPRLPPSESIAGEWNLPTIFGESSSGRSRSPSSSDSSSSASHATWRRGSVVTLQADGRSMQPQQPGGAPMDRVIVDRTDLENNPAQMKFLGQLSNLSERSLAMHLYYSFQSVLACEEAMWEELKDRILNKKENLKALGWDDDEELEELQSRKKFERLLERYRTDMQSRVSLWVSLTGMGWSLPPRDPLTRAELIEEERLRENMLEARQFARPADIQPPCRVMRMLVGYKQETLI</sequence>
<protein>
    <recommendedName>
        <fullName evidence="2">Methyltransferase domain-containing protein</fullName>
    </recommendedName>
</protein>
<dbReference type="PANTHER" id="PTHR43591:SF24">
    <property type="entry name" value="2-METHOXY-6-POLYPRENYL-1,4-BENZOQUINOL METHYLASE, MITOCHONDRIAL"/>
    <property type="match status" value="1"/>
</dbReference>
<feature type="region of interest" description="Disordered" evidence="1">
    <location>
        <begin position="210"/>
        <end position="240"/>
    </location>
</feature>
<dbReference type="Proteomes" id="UP000305067">
    <property type="component" value="Unassembled WGS sequence"/>
</dbReference>
<dbReference type="GO" id="GO:0008168">
    <property type="term" value="F:methyltransferase activity"/>
    <property type="evidence" value="ECO:0007669"/>
    <property type="project" value="TreeGrafter"/>
</dbReference>
<evidence type="ECO:0000259" key="2">
    <source>
        <dbReference type="Pfam" id="PF13649"/>
    </source>
</evidence>